<dbReference type="GO" id="GO:0009166">
    <property type="term" value="P:nucleotide catabolic process"/>
    <property type="evidence" value="ECO:0007669"/>
    <property type="project" value="InterPro"/>
</dbReference>
<sequence>MMRFVINLLLLCVATAKAFTVPTFALATNGIPNAYDKKRLAGGGRAPNAPDSIIVDEQAEDWGPEPTSDSECRLCILQITDIYTLENLGSFQTLLEQTRVKAKGATVVSVLTGDFLSPYLLASVDRGFGMMRALARIPLDYITWGNHEADQPHKTQVTHVRNFPGKWLNSNMLDHEAMDDQLEYDVIELTSSDGEHTRKVGLCAVLTNDPAVYSHFKAPGAFGGATITDPWEALKKYKHILEEEKGCDIVVPLQHLYVPDDHRTCKEFDFPVVLSGHDHHRVDEVIHGTRLLKPGMNAEYATMLELSWSHKDQEKPNIRAKFVKVDDWAPNPASHEANQRAYDALAPLRNTELAQIPEIFRPLTSNGSRESVCSMGKLICSLLRTSLNVSRRDRQHRVDAVLLMGGNIRGNMDYPNDAFFSLESLEAEIKSDEVVAVVKMPGSVLAAGIEATHAGDPIPGWMQYDEGIIQDSEGKVTHVAGEPLNLNRIYRVATKISDLTNGQSWPLTEYYTDNPHLLPPKGTYVNIHAELMGHFARNLWNQLWSAIGDEIMDDDEDACDVYADCGVEQRLEALDMSGDGIITVEEIQLALRDKLGLSVDQRESVLAEFVHSYADTNGDGTVRLQDMEYFCNELGCDVDDFVLVEELAADIEEPATSNSTLLNQR</sequence>
<evidence type="ECO:0000313" key="5">
    <source>
        <dbReference type="Proteomes" id="UP000198406"/>
    </source>
</evidence>
<dbReference type="SUPFAM" id="SSF47473">
    <property type="entry name" value="EF-hand"/>
    <property type="match status" value="1"/>
</dbReference>
<dbReference type="PANTHER" id="PTHR11575:SF48">
    <property type="entry name" value="5'-NUCLEOTIDASE"/>
    <property type="match status" value="1"/>
</dbReference>
<comment type="caution">
    <text evidence="4">The sequence shown here is derived from an EMBL/GenBank/DDBJ whole genome shotgun (WGS) entry which is preliminary data.</text>
</comment>
<protein>
    <recommendedName>
        <fullName evidence="3">EF-hand domain-containing protein</fullName>
    </recommendedName>
</protein>
<reference evidence="4 5" key="1">
    <citation type="journal article" date="2015" name="Plant Cell">
        <title>Oil accumulation by the oleaginous diatom Fistulifera solaris as revealed by the genome and transcriptome.</title>
        <authorList>
            <person name="Tanaka T."/>
            <person name="Maeda Y."/>
            <person name="Veluchamy A."/>
            <person name="Tanaka M."/>
            <person name="Abida H."/>
            <person name="Marechal E."/>
            <person name="Bowler C."/>
            <person name="Muto M."/>
            <person name="Sunaga Y."/>
            <person name="Tanaka M."/>
            <person name="Yoshino T."/>
            <person name="Taniguchi T."/>
            <person name="Fukuda Y."/>
            <person name="Nemoto M."/>
            <person name="Matsumoto M."/>
            <person name="Wong P.S."/>
            <person name="Aburatani S."/>
            <person name="Fujibuchi W."/>
        </authorList>
    </citation>
    <scope>NUCLEOTIDE SEQUENCE [LARGE SCALE GENOMIC DNA]</scope>
    <source>
        <strain evidence="4 5">JPCC DA0580</strain>
    </source>
</reference>
<dbReference type="InterPro" id="IPR029052">
    <property type="entry name" value="Metallo-depent_PP-like"/>
</dbReference>
<evidence type="ECO:0000256" key="1">
    <source>
        <dbReference type="ARBA" id="ARBA00022837"/>
    </source>
</evidence>
<keyword evidence="1" id="KW-0106">Calcium</keyword>
<keyword evidence="2" id="KW-0732">Signal</keyword>
<dbReference type="PROSITE" id="PS00018">
    <property type="entry name" value="EF_HAND_1"/>
    <property type="match status" value="1"/>
</dbReference>
<keyword evidence="5" id="KW-1185">Reference proteome</keyword>
<organism evidence="4 5">
    <name type="scientific">Fistulifera solaris</name>
    <name type="common">Oleaginous diatom</name>
    <dbReference type="NCBI Taxonomy" id="1519565"/>
    <lineage>
        <taxon>Eukaryota</taxon>
        <taxon>Sar</taxon>
        <taxon>Stramenopiles</taxon>
        <taxon>Ochrophyta</taxon>
        <taxon>Bacillariophyta</taxon>
        <taxon>Bacillariophyceae</taxon>
        <taxon>Bacillariophycidae</taxon>
        <taxon>Naviculales</taxon>
        <taxon>Naviculaceae</taxon>
        <taxon>Fistulifera</taxon>
    </lineage>
</organism>
<dbReference type="InterPro" id="IPR018247">
    <property type="entry name" value="EF_Hand_1_Ca_BS"/>
</dbReference>
<dbReference type="GO" id="GO:0016787">
    <property type="term" value="F:hydrolase activity"/>
    <property type="evidence" value="ECO:0007669"/>
    <property type="project" value="InterPro"/>
</dbReference>
<name>A0A1Z5KSX8_FISSO</name>
<feature type="domain" description="EF-hand" evidence="3">
    <location>
        <begin position="567"/>
        <end position="597"/>
    </location>
</feature>
<evidence type="ECO:0000259" key="3">
    <source>
        <dbReference type="PROSITE" id="PS50222"/>
    </source>
</evidence>
<dbReference type="SUPFAM" id="SSF55816">
    <property type="entry name" value="5'-nucleotidase (syn. UDP-sugar hydrolase), C-terminal domain"/>
    <property type="match status" value="1"/>
</dbReference>
<dbReference type="InParanoid" id="A0A1Z5KSX8"/>
<dbReference type="Gene3D" id="1.10.238.10">
    <property type="entry name" value="EF-hand"/>
    <property type="match status" value="1"/>
</dbReference>
<evidence type="ECO:0000256" key="2">
    <source>
        <dbReference type="SAM" id="SignalP"/>
    </source>
</evidence>
<feature type="chain" id="PRO_5012034936" description="EF-hand domain-containing protein" evidence="2">
    <location>
        <begin position="19"/>
        <end position="665"/>
    </location>
</feature>
<dbReference type="Gene3D" id="3.90.780.10">
    <property type="entry name" value="5'-Nucleotidase, C-terminal domain"/>
    <property type="match status" value="1"/>
</dbReference>
<dbReference type="InterPro" id="IPR036907">
    <property type="entry name" value="5'-Nucleotdase_C_sf"/>
</dbReference>
<dbReference type="OrthoDB" id="10252235at2759"/>
<dbReference type="InterPro" id="IPR006179">
    <property type="entry name" value="5_nucleotidase/apyrase"/>
</dbReference>
<dbReference type="PANTHER" id="PTHR11575">
    <property type="entry name" value="5'-NUCLEOTIDASE-RELATED"/>
    <property type="match status" value="1"/>
</dbReference>
<dbReference type="Gene3D" id="3.60.21.10">
    <property type="match status" value="1"/>
</dbReference>
<dbReference type="InterPro" id="IPR011992">
    <property type="entry name" value="EF-hand-dom_pair"/>
</dbReference>
<dbReference type="PROSITE" id="PS50222">
    <property type="entry name" value="EF_HAND_2"/>
    <property type="match status" value="1"/>
</dbReference>
<dbReference type="AlphaFoldDB" id="A0A1Z5KSX8"/>
<accession>A0A1Z5KSX8</accession>
<dbReference type="SUPFAM" id="SSF56300">
    <property type="entry name" value="Metallo-dependent phosphatases"/>
    <property type="match status" value="1"/>
</dbReference>
<gene>
    <name evidence="4" type="ORF">FisN_16Hh147</name>
</gene>
<evidence type="ECO:0000313" key="4">
    <source>
        <dbReference type="EMBL" id="GAX29413.1"/>
    </source>
</evidence>
<dbReference type="InterPro" id="IPR004843">
    <property type="entry name" value="Calcineurin-like_PHP"/>
</dbReference>
<feature type="signal peptide" evidence="2">
    <location>
        <begin position="1"/>
        <end position="18"/>
    </location>
</feature>
<dbReference type="EMBL" id="BDSP01000289">
    <property type="protein sequence ID" value="GAX29413.1"/>
    <property type="molecule type" value="Genomic_DNA"/>
</dbReference>
<dbReference type="Proteomes" id="UP000198406">
    <property type="component" value="Unassembled WGS sequence"/>
</dbReference>
<dbReference type="GO" id="GO:0005509">
    <property type="term" value="F:calcium ion binding"/>
    <property type="evidence" value="ECO:0007669"/>
    <property type="project" value="InterPro"/>
</dbReference>
<dbReference type="Pfam" id="PF00149">
    <property type="entry name" value="Metallophos"/>
    <property type="match status" value="1"/>
</dbReference>
<dbReference type="InterPro" id="IPR002048">
    <property type="entry name" value="EF_hand_dom"/>
</dbReference>
<proteinExistence type="predicted"/>